<feature type="binding site" evidence="9">
    <location>
        <position position="164"/>
    </location>
    <ligand>
        <name>Zn(2+)</name>
        <dbReference type="ChEBI" id="CHEBI:29105"/>
    </ligand>
</feature>
<dbReference type="InterPro" id="IPR013739">
    <property type="entry name" value="Beta_galactosidase_C"/>
</dbReference>
<protein>
    <recommendedName>
        <fullName evidence="3 6">Beta-galactosidase</fullName>
        <shortName evidence="6">Beta-gal</shortName>
        <ecNumber evidence="3 6">3.2.1.23</ecNumber>
    </recommendedName>
</protein>
<dbReference type="Pfam" id="PF02449">
    <property type="entry name" value="Glyco_hydro_42"/>
    <property type="match status" value="1"/>
</dbReference>
<comment type="catalytic activity">
    <reaction evidence="1 6">
        <text>Hydrolysis of terminal non-reducing beta-D-galactose residues in beta-D-galactosides.</text>
        <dbReference type="EC" id="3.2.1.23"/>
    </reaction>
</comment>
<accession>A0A1D7QZ92</accession>
<dbReference type="InterPro" id="IPR029062">
    <property type="entry name" value="Class_I_gatase-like"/>
</dbReference>
<dbReference type="KEGG" id="bbev:BBEV_2925"/>
<evidence type="ECO:0000256" key="7">
    <source>
        <dbReference type="PIRSR" id="PIRSR001084-1"/>
    </source>
</evidence>
<reference evidence="13 14" key="1">
    <citation type="submission" date="2015-08" db="EMBL/GenBank/DDBJ databases">
        <title>The complete genome sequence of Bacillus beveridgei MLTeJB.</title>
        <authorList>
            <person name="Hanson T.E."/>
            <person name="Mesa C."/>
            <person name="Basesman S.M."/>
            <person name="Oremland R.S."/>
        </authorList>
    </citation>
    <scope>NUCLEOTIDE SEQUENCE [LARGE SCALE GENOMIC DNA]</scope>
    <source>
        <strain evidence="13 14">MLTeJB</strain>
    </source>
</reference>
<keyword evidence="9" id="KW-0862">Zinc</keyword>
<dbReference type="Gene3D" id="3.20.20.80">
    <property type="entry name" value="Glycosidases"/>
    <property type="match status" value="1"/>
</dbReference>
<evidence type="ECO:0000313" key="14">
    <source>
        <dbReference type="Proteomes" id="UP000094463"/>
    </source>
</evidence>
<dbReference type="SUPFAM" id="SSF51445">
    <property type="entry name" value="(Trans)glycosidases"/>
    <property type="match status" value="1"/>
</dbReference>
<dbReference type="RefSeq" id="WP_069366147.1">
    <property type="nucleotide sequence ID" value="NZ_CP012502.1"/>
</dbReference>
<sequence length="681" mass="77943">MTKRFKPISEKIPKILHGADYNPEQWFDYPDVFEEDLRLMKKANCNVMSVGIFSWFTLEPEEGVFEFEWLDHVLDRLYETGVYVLLATPSGARPAWMSKKYPEVLVTGKNRIRNLHGERHNHCYSSPVYRTFVRRINSKLAERYKDHPAVIGWHISNEYNGGHCHCDYCQERFRDWLKERYGTLEVLNHAWWTRFWSHTYTSWTQVESPAPHGETSVHGLNLDWMRFITDNAMDFMREEIAPIRKTGSELPVTTNFMEGFNALNYGKFKHMVDVVSWDSYPLWHRDESDADIAAWTALNHDWMRAMKGGRPFMLMESSPSMTNWQNVSKQKRPGMHALSSIQAVAHGSDTVQYFQWRKSRGSFEKFHGAVVDHEGTEKPRVFQEVSKLGEGLAKLDDIVGTKVDAKAALIFDTENRWAINDAKGPRNQGLNYEATIRNHYRPFWEAGVGVDVIDMDDAFDGYEIIVAPMLYMVREGVAQRLEAFVKGGGTLVTTYWSGIVNESDLAFLGGFPGPLRELTGIWAEEIDSLHDGQTNEVKFPDGRVYSARELCEVIHAESAEVLATYGSDFYAGMPAVTVNHLGKGKVYHIASRNDAVFLKDFTDQLLEEKGLHNGLTESLPDGVTVSERTDGERSWFFLMNFSGQPHSVPLQKEGFIDVLTNHTHKDSVHLNANQFVILTDQ</sequence>
<dbReference type="STRING" id="632773.BBEV_2925"/>
<feature type="binding site" evidence="9">
    <location>
        <position position="169"/>
    </location>
    <ligand>
        <name>Zn(2+)</name>
        <dbReference type="ChEBI" id="CHEBI:29105"/>
    </ligand>
</feature>
<evidence type="ECO:0000256" key="9">
    <source>
        <dbReference type="PIRSR" id="PIRSR001084-3"/>
    </source>
</evidence>
<evidence type="ECO:0000259" key="11">
    <source>
        <dbReference type="Pfam" id="PF08532"/>
    </source>
</evidence>
<feature type="binding site" evidence="8">
    <location>
        <position position="157"/>
    </location>
    <ligand>
        <name>substrate</name>
    </ligand>
</feature>
<evidence type="ECO:0000256" key="3">
    <source>
        <dbReference type="ARBA" id="ARBA00012756"/>
    </source>
</evidence>
<dbReference type="Gene3D" id="3.40.50.880">
    <property type="match status" value="1"/>
</dbReference>
<keyword evidence="9" id="KW-0479">Metal-binding</keyword>
<keyword evidence="4 6" id="KW-0378">Hydrolase</keyword>
<evidence type="ECO:0000259" key="10">
    <source>
        <dbReference type="Pfam" id="PF02449"/>
    </source>
</evidence>
<dbReference type="Gene3D" id="2.60.40.1180">
    <property type="entry name" value="Golgi alpha-mannosidase II"/>
    <property type="match status" value="1"/>
</dbReference>
<dbReference type="PANTHER" id="PTHR36447">
    <property type="entry name" value="BETA-GALACTOSIDASE GANA"/>
    <property type="match status" value="1"/>
</dbReference>
<dbReference type="GO" id="GO:0046872">
    <property type="term" value="F:metal ion binding"/>
    <property type="evidence" value="ECO:0007669"/>
    <property type="project" value="UniProtKB-KW"/>
</dbReference>
<dbReference type="Proteomes" id="UP000094463">
    <property type="component" value="Chromosome"/>
</dbReference>
<dbReference type="OrthoDB" id="9800974at2"/>
<dbReference type="InterPro" id="IPR003476">
    <property type="entry name" value="Glyco_hydro_42"/>
</dbReference>
<dbReference type="AlphaFoldDB" id="A0A1D7QZ92"/>
<organism evidence="13 14">
    <name type="scientific">Salisediminibacterium beveridgei</name>
    <dbReference type="NCBI Taxonomy" id="632773"/>
    <lineage>
        <taxon>Bacteria</taxon>
        <taxon>Bacillati</taxon>
        <taxon>Bacillota</taxon>
        <taxon>Bacilli</taxon>
        <taxon>Bacillales</taxon>
        <taxon>Bacillaceae</taxon>
        <taxon>Salisediminibacterium</taxon>
    </lineage>
</organism>
<feature type="active site" description="Proton donor" evidence="7">
    <location>
        <position position="158"/>
    </location>
</feature>
<feature type="binding site" evidence="9">
    <location>
        <position position="166"/>
    </location>
    <ligand>
        <name>Zn(2+)</name>
        <dbReference type="ChEBI" id="CHEBI:29105"/>
    </ligand>
</feature>
<keyword evidence="5 6" id="KW-0326">Glycosidase</keyword>
<dbReference type="SUPFAM" id="SSF52317">
    <property type="entry name" value="Class I glutamine amidotransferase-like"/>
    <property type="match status" value="1"/>
</dbReference>
<evidence type="ECO:0000313" key="13">
    <source>
        <dbReference type="EMBL" id="AOM84250.1"/>
    </source>
</evidence>
<name>A0A1D7QZ92_9BACI</name>
<evidence type="ECO:0000256" key="1">
    <source>
        <dbReference type="ARBA" id="ARBA00001412"/>
    </source>
</evidence>
<dbReference type="EMBL" id="CP012502">
    <property type="protein sequence ID" value="AOM84250.1"/>
    <property type="molecule type" value="Genomic_DNA"/>
</dbReference>
<feature type="domain" description="Beta-galactosidase C-terminal" evidence="12">
    <location>
        <begin position="622"/>
        <end position="673"/>
    </location>
</feature>
<proteinExistence type="inferred from homology"/>
<evidence type="ECO:0000259" key="12">
    <source>
        <dbReference type="Pfam" id="PF08533"/>
    </source>
</evidence>
<evidence type="ECO:0000256" key="8">
    <source>
        <dbReference type="PIRSR" id="PIRSR001084-2"/>
    </source>
</evidence>
<dbReference type="PIRSF" id="PIRSF001084">
    <property type="entry name" value="B-galactosidase"/>
    <property type="match status" value="1"/>
</dbReference>
<dbReference type="GO" id="GO:0006012">
    <property type="term" value="P:galactose metabolic process"/>
    <property type="evidence" value="ECO:0007669"/>
    <property type="project" value="InterPro"/>
</dbReference>
<dbReference type="GO" id="GO:0009341">
    <property type="term" value="C:beta-galactosidase complex"/>
    <property type="evidence" value="ECO:0007669"/>
    <property type="project" value="InterPro"/>
</dbReference>
<feature type="binding site" evidence="8">
    <location>
        <position position="324"/>
    </location>
    <ligand>
        <name>substrate</name>
    </ligand>
</feature>
<feature type="active site" description="Nucleophile" evidence="7">
    <location>
        <position position="316"/>
    </location>
</feature>
<dbReference type="InterPro" id="IPR013780">
    <property type="entry name" value="Glyco_hydro_b"/>
</dbReference>
<comment type="similarity">
    <text evidence="2 6">Belongs to the glycosyl hydrolase 42 family.</text>
</comment>
<keyword evidence="14" id="KW-1185">Reference proteome</keyword>
<dbReference type="InterPro" id="IPR013738">
    <property type="entry name" value="Beta_galactosidase_Trimer"/>
</dbReference>
<dbReference type="PATRIC" id="fig|632773.3.peg.3064"/>
<dbReference type="GO" id="GO:0004565">
    <property type="term" value="F:beta-galactosidase activity"/>
    <property type="evidence" value="ECO:0007669"/>
    <property type="project" value="UniProtKB-EC"/>
</dbReference>
<feature type="binding site" evidence="8">
    <location>
        <position position="119"/>
    </location>
    <ligand>
        <name>substrate</name>
    </ligand>
</feature>
<feature type="domain" description="Beta-galactosidase trimerisation" evidence="11">
    <location>
        <begin position="405"/>
        <end position="611"/>
    </location>
</feature>
<evidence type="ECO:0000256" key="6">
    <source>
        <dbReference type="PIRNR" id="PIRNR001084"/>
    </source>
</evidence>
<dbReference type="Pfam" id="PF08533">
    <property type="entry name" value="Glyco_hydro_42C"/>
    <property type="match status" value="1"/>
</dbReference>
<evidence type="ECO:0000256" key="5">
    <source>
        <dbReference type="ARBA" id="ARBA00023295"/>
    </source>
</evidence>
<dbReference type="InterPro" id="IPR017853">
    <property type="entry name" value="GH"/>
</dbReference>
<evidence type="ECO:0000256" key="4">
    <source>
        <dbReference type="ARBA" id="ARBA00022801"/>
    </source>
</evidence>
<dbReference type="EC" id="3.2.1.23" evidence="3 6"/>
<evidence type="ECO:0000256" key="2">
    <source>
        <dbReference type="ARBA" id="ARBA00005940"/>
    </source>
</evidence>
<dbReference type="CDD" id="cd03143">
    <property type="entry name" value="A4_beta-galactosidase_middle_domain"/>
    <property type="match status" value="1"/>
</dbReference>
<feature type="binding site" evidence="9">
    <location>
        <position position="123"/>
    </location>
    <ligand>
        <name>Zn(2+)</name>
        <dbReference type="ChEBI" id="CHEBI:29105"/>
    </ligand>
</feature>
<feature type="domain" description="Glycoside hydrolase family 42 N-terminal" evidence="10">
    <location>
        <begin position="20"/>
        <end position="394"/>
    </location>
</feature>
<dbReference type="Pfam" id="PF08532">
    <property type="entry name" value="Glyco_hydro_42M"/>
    <property type="match status" value="1"/>
</dbReference>
<gene>
    <name evidence="13" type="primary">bglY</name>
    <name evidence="13" type="ORF">BBEV_2925</name>
</gene>
<dbReference type="PANTHER" id="PTHR36447:SF1">
    <property type="entry name" value="BETA-GALACTOSIDASE GANA"/>
    <property type="match status" value="1"/>
</dbReference>
<dbReference type="InterPro" id="IPR013529">
    <property type="entry name" value="Glyco_hydro_42_N"/>
</dbReference>